<dbReference type="InterPro" id="IPR012332">
    <property type="entry name" value="Autotransporter_pectin_lyase_C"/>
</dbReference>
<dbReference type="GO" id="GO:0019867">
    <property type="term" value="C:outer membrane"/>
    <property type="evidence" value="ECO:0007669"/>
    <property type="project" value="InterPro"/>
</dbReference>
<dbReference type="InterPro" id="IPR036709">
    <property type="entry name" value="Autotransporte_beta_dom_sf"/>
</dbReference>
<evidence type="ECO:0000313" key="3">
    <source>
        <dbReference type="EMBL" id="EIG91908.1"/>
    </source>
</evidence>
<dbReference type="SUPFAM" id="SSF103515">
    <property type="entry name" value="Autotransporter"/>
    <property type="match status" value="1"/>
</dbReference>
<dbReference type="CDD" id="cd01344">
    <property type="entry name" value="PL2_Passenger_AT"/>
    <property type="match status" value="1"/>
</dbReference>
<evidence type="ECO:0000313" key="4">
    <source>
        <dbReference type="Proteomes" id="UP000004454"/>
    </source>
</evidence>
<dbReference type="Pfam" id="PF03797">
    <property type="entry name" value="Autotransporter"/>
    <property type="match status" value="1"/>
</dbReference>
<proteinExistence type="predicted"/>
<dbReference type="NCBIfam" id="TIGR01414">
    <property type="entry name" value="autotrans_barl"/>
    <property type="match status" value="1"/>
</dbReference>
<organism evidence="3 4">
    <name type="scientific">Escherichia coli 97.0246</name>
    <dbReference type="NCBI Taxonomy" id="869670"/>
    <lineage>
        <taxon>Bacteria</taxon>
        <taxon>Pseudomonadati</taxon>
        <taxon>Pseudomonadota</taxon>
        <taxon>Gammaproteobacteria</taxon>
        <taxon>Enterobacterales</taxon>
        <taxon>Enterobacteriaceae</taxon>
        <taxon>Escherichia</taxon>
    </lineage>
</organism>
<dbReference type="InterPro" id="IPR006315">
    <property type="entry name" value="OM_autotransptr_brl_dom"/>
</dbReference>
<gene>
    <name evidence="3" type="ORF">EC970246_2040</name>
</gene>
<dbReference type="EMBL" id="AEZJ02000030">
    <property type="protein sequence ID" value="EIG91908.1"/>
    <property type="molecule type" value="Genomic_DNA"/>
</dbReference>
<dbReference type="AlphaFoldDB" id="A0A8E0KTN4"/>
<dbReference type="Gene3D" id="2.40.128.130">
    <property type="entry name" value="Autotransporter beta-domain"/>
    <property type="match status" value="1"/>
</dbReference>
<dbReference type="InterPro" id="IPR043990">
    <property type="entry name" value="AC_1"/>
</dbReference>
<keyword evidence="1" id="KW-0732">Signal</keyword>
<reference evidence="3 4" key="1">
    <citation type="submission" date="2011-12" db="EMBL/GenBank/DDBJ databases">
        <authorList>
            <person name="Brinkac L."/>
            <person name="Radune D."/>
            <person name="Sanka R."/>
            <person name="Selengut J."/>
            <person name="DebRoy C."/>
            <person name="Feng P."/>
            <person name="Fratamico P.M."/>
            <person name="Kapur V."/>
            <person name="Kariyawasam S."/>
            <person name="Losada L."/>
            <person name="Nierman W.C."/>
            <person name="Nelson K."/>
        </authorList>
    </citation>
    <scope>NUCLEOTIDE SEQUENCE [LARGE SCALE GENOMIC DNA]</scope>
    <source>
        <strain evidence="3 4">97.0246</strain>
    </source>
</reference>
<dbReference type="Proteomes" id="UP000004454">
    <property type="component" value="Unassembled WGS sequence"/>
</dbReference>
<protein>
    <submittedName>
        <fullName evidence="3">Pertactin</fullName>
    </submittedName>
</protein>
<feature type="chain" id="PRO_5034122334" evidence="1">
    <location>
        <begin position="24"/>
        <end position="882"/>
    </location>
</feature>
<evidence type="ECO:0000259" key="2">
    <source>
        <dbReference type="PROSITE" id="PS51208"/>
    </source>
</evidence>
<dbReference type="Pfam" id="PF18883">
    <property type="entry name" value="AC_1"/>
    <property type="match status" value="1"/>
</dbReference>
<dbReference type="PROSITE" id="PS51208">
    <property type="entry name" value="AUTOTRANSPORTER"/>
    <property type="match status" value="1"/>
</dbReference>
<dbReference type="SMART" id="SM00869">
    <property type="entry name" value="Autotransporter"/>
    <property type="match status" value="1"/>
</dbReference>
<dbReference type="InterPro" id="IPR005546">
    <property type="entry name" value="Autotransporte_beta"/>
</dbReference>
<name>A0A8E0KTN4_ECOLX</name>
<dbReference type="RefSeq" id="WP_000768551.1">
    <property type="nucleotide sequence ID" value="NZ_AEZJ02000030.1"/>
</dbReference>
<comment type="caution">
    <text evidence="3">The sequence shown here is derived from an EMBL/GenBank/DDBJ whole genome shotgun (WGS) entry which is preliminary data.</text>
</comment>
<feature type="domain" description="Autotransporter" evidence="2">
    <location>
        <begin position="594"/>
        <end position="882"/>
    </location>
</feature>
<dbReference type="PANTHER" id="PTHR12338:SF5">
    <property type="entry name" value="ANTIGEN 43-RELATED"/>
    <property type="match status" value="1"/>
</dbReference>
<feature type="signal peptide" evidence="1">
    <location>
        <begin position="1"/>
        <end position="23"/>
    </location>
</feature>
<sequence>MKLKKLSGFSLGLIALAVGNAYAEQFIQHDEYKHAVAIKDGEVKDINNALVITTGNGSYGVSVAGVGSNLTINNGVIVTTGGLYPYDNSSLSTAYTASAVVSEYGCAVTLRGNNTIVTTGDYSVGLLSQVDGNLNTDTIIRVNSDGSVTPSFSDGNNTFIVTAGNHAVGVLACASPGSARACVSSLDEESTADTGSNENNAIAKLDMAKGEITTHGTESYAAYANGTVVKADGTLDYTNASVTLTDVDITTHGDNAHAIAARQGTVSFNQGEIYTTGPDAAIAKIYNGGTVTLKNTSAVAHQGAGVVLESSINGQEATVDILSGSSLRSANEILYNKNETSNVTITDSEVSSAADVFINNIKGHVTVDATDSKITGSANLSTDDNTHTYLSLSDNSTWDIKADSTVSNLTVDNSTVYISRADGRDFEPTRLTITEYYVGNNGVLHLRTELGDDNSATDKVVINGNTSGTTRVKVTNAGGSGAYTLNGIEIISVEGESNGEFIKDSRIFAGAYEYSLTRGNTEATNKNWYLTNFQATSGGETNSGGSSAPTVAPTPVLRPEAGSYVANLAAANTLFVMRLNDRAGEMRYIDPVTEQERSSRLWLRQIGGHNAWRDSNGQLRTTSHRYVSQLGADLLTGGFTDSDSWRLGVMAGYARDYNSTHSSVSDYRSKGSVRGYCAGLYATWFADDISKKGAYIDAWAQYSWFKNSVKGDELAYESYSAKGATVSLEAGYGFALNKSFGLEAAKYTWIFQPQAQAIWMGVDHNAHTEANGSRIENDTNNNIQTRLGFRTFIRTQEKNSGPHDDDFEPFVEMNWIHNSKDFAVSMNGVKVEQDGARNLGEIKLGVNGNLNPAASVWGNVGVQLGDNGYNDTAVMVGLKYKF</sequence>
<dbReference type="Gene3D" id="2.160.20.20">
    <property type="match status" value="1"/>
</dbReference>
<evidence type="ECO:0000256" key="1">
    <source>
        <dbReference type="SAM" id="SignalP"/>
    </source>
</evidence>
<dbReference type="InterPro" id="IPR011050">
    <property type="entry name" value="Pectin_lyase_fold/virulence"/>
</dbReference>
<dbReference type="PANTHER" id="PTHR12338">
    <property type="entry name" value="AUTOTRANSPORTER"/>
    <property type="match status" value="1"/>
</dbReference>
<dbReference type="InterPro" id="IPR050909">
    <property type="entry name" value="Bact_Autotransporter_VF"/>
</dbReference>
<dbReference type="SUPFAM" id="SSF51126">
    <property type="entry name" value="Pectin lyase-like"/>
    <property type="match status" value="1"/>
</dbReference>
<accession>A0A8E0KTN4</accession>